<comment type="subunit">
    <text evidence="5 7">Monomer.</text>
</comment>
<evidence type="ECO:0000256" key="5">
    <source>
        <dbReference type="HAMAP-Rule" id="MF_00235"/>
    </source>
</evidence>
<keyword evidence="3 5" id="KW-0547">Nucleotide-binding</keyword>
<dbReference type="EMBL" id="MFLM01000029">
    <property type="protein sequence ID" value="OGG67706.1"/>
    <property type="molecule type" value="Genomic_DNA"/>
</dbReference>
<evidence type="ECO:0000256" key="3">
    <source>
        <dbReference type="ARBA" id="ARBA00022741"/>
    </source>
</evidence>
<comment type="subcellular location">
    <subcellularLocation>
        <location evidence="5 7">Cytoplasm</location>
    </subcellularLocation>
</comment>
<comment type="catalytic activity">
    <reaction evidence="5 7">
        <text>AMP + ATP = 2 ADP</text>
        <dbReference type="Rhea" id="RHEA:12973"/>
        <dbReference type="ChEBI" id="CHEBI:30616"/>
        <dbReference type="ChEBI" id="CHEBI:456215"/>
        <dbReference type="ChEBI" id="CHEBI:456216"/>
        <dbReference type="EC" id="2.7.4.3"/>
    </reaction>
</comment>
<dbReference type="SUPFAM" id="SSF52540">
    <property type="entry name" value="P-loop containing nucleoside triphosphate hydrolases"/>
    <property type="match status" value="1"/>
</dbReference>
<dbReference type="STRING" id="1798499.A3C95_01015"/>
<comment type="pathway">
    <text evidence="5">Purine metabolism; AMP biosynthesis via salvage pathway; AMP from ADP: step 1/1.</text>
</comment>
<evidence type="ECO:0000313" key="8">
    <source>
        <dbReference type="EMBL" id="OGG67706.1"/>
    </source>
</evidence>
<dbReference type="Pfam" id="PF00406">
    <property type="entry name" value="ADK"/>
    <property type="match status" value="1"/>
</dbReference>
<organism evidence="8 9">
    <name type="scientific">Candidatus Kaiserbacteria bacterium RIFCSPHIGHO2_02_FULL_56_30</name>
    <dbReference type="NCBI Taxonomy" id="1798499"/>
    <lineage>
        <taxon>Bacteria</taxon>
        <taxon>Candidatus Kaiseribacteriota</taxon>
    </lineage>
</organism>
<dbReference type="Proteomes" id="UP000177107">
    <property type="component" value="Unassembled WGS sequence"/>
</dbReference>
<keyword evidence="4 5" id="KW-0418">Kinase</keyword>
<feature type="binding site" evidence="5">
    <location>
        <position position="39"/>
    </location>
    <ligand>
        <name>AMP</name>
        <dbReference type="ChEBI" id="CHEBI:456215"/>
    </ligand>
</feature>
<dbReference type="GO" id="GO:0004017">
    <property type="term" value="F:AMP kinase activity"/>
    <property type="evidence" value="ECO:0007669"/>
    <property type="project" value="UniProtKB-UniRule"/>
</dbReference>
<comment type="caution">
    <text evidence="8">The sequence shown here is derived from an EMBL/GenBank/DDBJ whole genome shotgun (WGS) entry which is preliminary data.</text>
</comment>
<dbReference type="EC" id="2.7.4.3" evidence="5 7"/>
<proteinExistence type="inferred from homology"/>
<reference evidence="8 9" key="1">
    <citation type="journal article" date="2016" name="Nat. Commun.">
        <title>Thousands of microbial genomes shed light on interconnected biogeochemical processes in an aquifer system.</title>
        <authorList>
            <person name="Anantharaman K."/>
            <person name="Brown C.T."/>
            <person name="Hug L.A."/>
            <person name="Sharon I."/>
            <person name="Castelle C.J."/>
            <person name="Probst A.J."/>
            <person name="Thomas B.C."/>
            <person name="Singh A."/>
            <person name="Wilkins M.J."/>
            <person name="Karaoz U."/>
            <person name="Brodie E.L."/>
            <person name="Williams K.H."/>
            <person name="Hubbard S.S."/>
            <person name="Banfield J.F."/>
        </authorList>
    </citation>
    <scope>NUCLEOTIDE SEQUENCE [LARGE SCALE GENOMIC DNA]</scope>
</reference>
<evidence type="ECO:0000256" key="7">
    <source>
        <dbReference type="RuleBase" id="RU003331"/>
    </source>
</evidence>
<dbReference type="HAMAP" id="MF_00235">
    <property type="entry name" value="Adenylate_kinase_Adk"/>
    <property type="match status" value="1"/>
</dbReference>
<dbReference type="CDD" id="cd01428">
    <property type="entry name" value="ADK"/>
    <property type="match status" value="1"/>
</dbReference>
<keyword evidence="5" id="KW-0963">Cytoplasm</keyword>
<feature type="binding site" evidence="5">
    <location>
        <position position="144"/>
    </location>
    <ligand>
        <name>AMP</name>
        <dbReference type="ChEBI" id="CHEBI:456215"/>
    </ligand>
</feature>
<evidence type="ECO:0000256" key="4">
    <source>
        <dbReference type="ARBA" id="ARBA00022777"/>
    </source>
</evidence>
<comment type="similarity">
    <text evidence="5 6">Belongs to the adenylate kinase family.</text>
</comment>
<keyword evidence="5 7" id="KW-0067">ATP-binding</keyword>
<dbReference type="PRINTS" id="PR00094">
    <property type="entry name" value="ADENYLTKNASE"/>
</dbReference>
<dbReference type="InterPro" id="IPR000850">
    <property type="entry name" value="Adenylat/UMP-CMP_kin"/>
</dbReference>
<comment type="function">
    <text evidence="5">Catalyzes the reversible transfer of the terminal phosphate group between ATP and AMP. Plays an important role in cellular energy homeostasis and in adenine nucleotide metabolism.</text>
</comment>
<sequence>MDTRTIFFVGKPGCGKGTQAKLLAEKTGWPIVSAGKQFRAMATEDTPVGRKVKIENDAGFLQPHWLAMYLYLKALFALTLDASVIFDGFNRKVPEAELVVSSLTWLGRPFTVVNLAISDEEVYRRLAVRKEIESRVDDSVVKERLKEYYTHTADAIDIFRRVGSLIEVNGEQPPEKIAIDVRTALGFA</sequence>
<evidence type="ECO:0000256" key="2">
    <source>
        <dbReference type="ARBA" id="ARBA00022727"/>
    </source>
</evidence>
<evidence type="ECO:0000256" key="1">
    <source>
        <dbReference type="ARBA" id="ARBA00022679"/>
    </source>
</evidence>
<feature type="binding site" evidence="5">
    <location>
        <position position="129"/>
    </location>
    <ligand>
        <name>ATP</name>
        <dbReference type="ChEBI" id="CHEBI:30616"/>
    </ligand>
</feature>
<evidence type="ECO:0000313" key="9">
    <source>
        <dbReference type="Proteomes" id="UP000177107"/>
    </source>
</evidence>
<dbReference type="InterPro" id="IPR027417">
    <property type="entry name" value="P-loop_NTPase"/>
</dbReference>
<feature type="binding site" evidence="5">
    <location>
        <position position="135"/>
    </location>
    <ligand>
        <name>AMP</name>
        <dbReference type="ChEBI" id="CHEBI:456215"/>
    </ligand>
</feature>
<dbReference type="UniPathway" id="UPA00588">
    <property type="reaction ID" value="UER00649"/>
</dbReference>
<feature type="binding site" evidence="5">
    <location>
        <position position="172"/>
    </location>
    <ligand>
        <name>ATP</name>
        <dbReference type="ChEBI" id="CHEBI:30616"/>
    </ligand>
</feature>
<dbReference type="Gene3D" id="3.40.50.300">
    <property type="entry name" value="P-loop containing nucleotide triphosphate hydrolases"/>
    <property type="match status" value="1"/>
</dbReference>
<evidence type="ECO:0000256" key="6">
    <source>
        <dbReference type="RuleBase" id="RU003330"/>
    </source>
</evidence>
<feature type="region of interest" description="NMP" evidence="5">
    <location>
        <begin position="33"/>
        <end position="62"/>
    </location>
</feature>
<accession>A0A1F6E260</accession>
<keyword evidence="1 5" id="KW-0808">Transferase</keyword>
<protein>
    <recommendedName>
        <fullName evidence="5 7">Adenylate kinase</fullName>
        <shortName evidence="5">AK</shortName>
        <ecNumber evidence="5 7">2.7.4.3</ecNumber>
    </recommendedName>
    <alternativeName>
        <fullName evidence="5">ATP-AMP transphosphorylase</fullName>
    </alternativeName>
    <alternativeName>
        <fullName evidence="5">ATP:AMP phosphotransferase</fullName>
    </alternativeName>
    <alternativeName>
        <fullName evidence="5">Adenylate monophosphate kinase</fullName>
    </alternativeName>
</protein>
<comment type="domain">
    <text evidence="5">Consists of three domains, a large central CORE domain and two small peripheral domains, NMPbind and LID, which undergo movements during catalysis. The LID domain closes over the site of phosphoryl transfer upon ATP binding. Assembling and dissambling the active center during each catalytic cycle provides an effective means to prevent ATP hydrolysis.</text>
</comment>
<comment type="caution">
    <text evidence="5">Lacks conserved residue(s) required for the propagation of feature annotation.</text>
</comment>
<dbReference type="GO" id="GO:0005737">
    <property type="term" value="C:cytoplasm"/>
    <property type="evidence" value="ECO:0007669"/>
    <property type="project" value="UniProtKB-SubCell"/>
</dbReference>
<dbReference type="GO" id="GO:0005524">
    <property type="term" value="F:ATP binding"/>
    <property type="evidence" value="ECO:0007669"/>
    <property type="project" value="UniProtKB-UniRule"/>
</dbReference>
<keyword evidence="2 5" id="KW-0545">Nucleotide biosynthesis</keyword>
<gene>
    <name evidence="5" type="primary">adk</name>
    <name evidence="8" type="ORF">A3C95_01015</name>
</gene>
<dbReference type="PANTHER" id="PTHR23359">
    <property type="entry name" value="NUCLEOTIDE KINASE"/>
    <property type="match status" value="1"/>
</dbReference>
<feature type="binding site" evidence="5">
    <location>
        <begin position="13"/>
        <end position="18"/>
    </location>
    <ligand>
        <name>ATP</name>
        <dbReference type="ChEBI" id="CHEBI:30616"/>
    </ligand>
</feature>
<dbReference type="AlphaFoldDB" id="A0A1F6E260"/>
<name>A0A1F6E260_9BACT</name>
<dbReference type="GO" id="GO:0044209">
    <property type="term" value="P:AMP salvage"/>
    <property type="evidence" value="ECO:0007669"/>
    <property type="project" value="UniProtKB-UniRule"/>
</dbReference>